<organism evidence="11 12">
    <name type="scientific">Paracoccus sphaerophysae</name>
    <dbReference type="NCBI Taxonomy" id="690417"/>
    <lineage>
        <taxon>Bacteria</taxon>
        <taxon>Pseudomonadati</taxon>
        <taxon>Pseudomonadota</taxon>
        <taxon>Alphaproteobacteria</taxon>
        <taxon>Rhodobacterales</taxon>
        <taxon>Paracoccaceae</taxon>
        <taxon>Paracoccus</taxon>
    </lineage>
</organism>
<evidence type="ECO:0000256" key="1">
    <source>
        <dbReference type="ARBA" id="ARBA00009796"/>
    </source>
</evidence>
<keyword evidence="12" id="KW-1185">Reference proteome</keyword>
<dbReference type="GO" id="GO:0006979">
    <property type="term" value="P:response to oxidative stress"/>
    <property type="evidence" value="ECO:0007669"/>
    <property type="project" value="TreeGrafter"/>
</dbReference>
<evidence type="ECO:0000256" key="6">
    <source>
        <dbReference type="ARBA" id="ARBA00025719"/>
    </source>
</evidence>
<dbReference type="PROSITE" id="PS51352">
    <property type="entry name" value="THIOREDOXIN_2"/>
    <property type="match status" value="1"/>
</dbReference>
<evidence type="ECO:0000256" key="2">
    <source>
        <dbReference type="ARBA" id="ARBA00022559"/>
    </source>
</evidence>
<evidence type="ECO:0000256" key="4">
    <source>
        <dbReference type="ARBA" id="ARBA00023002"/>
    </source>
</evidence>
<evidence type="ECO:0000256" key="5">
    <source>
        <dbReference type="ARBA" id="ARBA00023284"/>
    </source>
</evidence>
<comment type="caution">
    <text evidence="11">The sequence shown here is derived from an EMBL/GenBank/DDBJ whole genome shotgun (WGS) entry which is preliminary data.</text>
</comment>
<dbReference type="InterPro" id="IPR045020">
    <property type="entry name" value="PRX_1cys"/>
</dbReference>
<dbReference type="Gene3D" id="3.40.30.10">
    <property type="entry name" value="Glutaredoxin"/>
    <property type="match status" value="1"/>
</dbReference>
<dbReference type="PANTHER" id="PTHR10681">
    <property type="entry name" value="THIOREDOXIN PEROXIDASE"/>
    <property type="match status" value="1"/>
</dbReference>
<dbReference type="InterPro" id="IPR024706">
    <property type="entry name" value="Peroxiredoxin_AhpC-typ"/>
</dbReference>
<dbReference type="Pfam" id="PF10417">
    <property type="entry name" value="1-cysPrx_C"/>
    <property type="match status" value="1"/>
</dbReference>
<reference evidence="11 12" key="1">
    <citation type="submission" date="2014-09" db="EMBL/GenBank/DDBJ databases">
        <authorList>
            <person name="McGinnis J.M."/>
            <person name="Wolfgang W.J."/>
        </authorList>
    </citation>
    <scope>NUCLEOTIDE SEQUENCE [LARGE SCALE GENOMIC DNA]</scope>
    <source>
        <strain evidence="11 12">HAMBI 3106</strain>
    </source>
</reference>
<keyword evidence="4" id="KW-0560">Oxidoreductase</keyword>
<dbReference type="PIRSF" id="PIRSF000239">
    <property type="entry name" value="AHPC"/>
    <property type="match status" value="1"/>
</dbReference>
<keyword evidence="2 11" id="KW-0575">Peroxidase</keyword>
<dbReference type="Gene3D" id="3.30.1020.10">
    <property type="entry name" value="Antioxidant, Horf6, Chain A, domain2"/>
    <property type="match status" value="1"/>
</dbReference>
<reference evidence="11 12" key="2">
    <citation type="submission" date="2014-10" db="EMBL/GenBank/DDBJ databases">
        <title>Paracoccus sanguinis sp. nov., isolated from clinical specimens of New York State patients.</title>
        <authorList>
            <person name="Mingle L.A."/>
            <person name="Cole J.A."/>
            <person name="Lapierre P."/>
            <person name="Musser K.A."/>
        </authorList>
    </citation>
    <scope>NUCLEOTIDE SEQUENCE [LARGE SCALE GENOMIC DNA]</scope>
    <source>
        <strain evidence="11 12">HAMBI 3106</strain>
    </source>
</reference>
<dbReference type="Pfam" id="PF00578">
    <property type="entry name" value="AhpC-TSA"/>
    <property type="match status" value="1"/>
</dbReference>
<feature type="domain" description="Thioredoxin" evidence="10">
    <location>
        <begin position="3"/>
        <end position="167"/>
    </location>
</feature>
<accession>A0A099FCQ0</accession>
<evidence type="ECO:0000256" key="8">
    <source>
        <dbReference type="ARBA" id="ARBA00037420"/>
    </source>
</evidence>
<dbReference type="InterPro" id="IPR013766">
    <property type="entry name" value="Thioredoxin_domain"/>
</dbReference>
<gene>
    <name evidence="11" type="ORF">IC63_04680</name>
</gene>
<dbReference type="InterPro" id="IPR036249">
    <property type="entry name" value="Thioredoxin-like_sf"/>
</dbReference>
<dbReference type="OrthoDB" id="9812811at2"/>
<comment type="function">
    <text evidence="8">Thiol-specific peroxidase that catalyzes the reduction of hydrogen peroxide and organic hydroperoxides to water and alcohols, respectively. Plays a role in cell protection against oxidative stress by detoxifying peroxides.</text>
</comment>
<keyword evidence="5" id="KW-0676">Redox-active center</keyword>
<evidence type="ECO:0000259" key="10">
    <source>
        <dbReference type="PROSITE" id="PS51352"/>
    </source>
</evidence>
<sequence>MALRINDTAPDFTADTSDGEIRFHDWLGDSYGIIFSHPKDFTPVCTTEFGAVAQLAPEWEKRKTKVLGVSVDSADEHRKWKRDIEAFAGTPANFAIVDDTDLKVAKLYDMLPADAYMPDGRTANDSATVRTVYIIGPDKKVRLMMTYPMSVGRNFAEILRALDAVQATDGVPIATPANWVPGQDVIAALSLSDEQAEAKFGKVDKKLPYLRFVKQPERA</sequence>
<dbReference type="GO" id="GO:0033554">
    <property type="term" value="P:cellular response to stress"/>
    <property type="evidence" value="ECO:0007669"/>
    <property type="project" value="TreeGrafter"/>
</dbReference>
<dbReference type="FunFam" id="3.40.30.10:FF:000011">
    <property type="entry name" value="Peroxiredoxin PRX1"/>
    <property type="match status" value="1"/>
</dbReference>
<dbReference type="STRING" id="690417.IC63_04680"/>
<proteinExistence type="inferred from homology"/>
<evidence type="ECO:0000256" key="7">
    <source>
        <dbReference type="ARBA" id="ARBA00032824"/>
    </source>
</evidence>
<comment type="similarity">
    <text evidence="6">Belongs to the peroxiredoxin family. Prx6 subfamily.</text>
</comment>
<dbReference type="InterPro" id="IPR050217">
    <property type="entry name" value="Peroxiredoxin"/>
</dbReference>
<evidence type="ECO:0000313" key="12">
    <source>
        <dbReference type="Proteomes" id="UP000029917"/>
    </source>
</evidence>
<evidence type="ECO:0000256" key="3">
    <source>
        <dbReference type="ARBA" id="ARBA00022862"/>
    </source>
</evidence>
<dbReference type="GO" id="GO:0008379">
    <property type="term" value="F:thioredoxin peroxidase activity"/>
    <property type="evidence" value="ECO:0007669"/>
    <property type="project" value="TreeGrafter"/>
</dbReference>
<dbReference type="AlphaFoldDB" id="A0A099FCQ0"/>
<name>A0A099FCQ0_9RHOB</name>
<dbReference type="RefSeq" id="WP_036717319.1">
    <property type="nucleotide sequence ID" value="NZ_CALUAY010000050.1"/>
</dbReference>
<dbReference type="InterPro" id="IPR000866">
    <property type="entry name" value="AhpC/TSA"/>
</dbReference>
<dbReference type="GO" id="GO:0005829">
    <property type="term" value="C:cytosol"/>
    <property type="evidence" value="ECO:0007669"/>
    <property type="project" value="TreeGrafter"/>
</dbReference>
<feature type="active site" description="Cysteine sulfenic acid (-SOH) intermediate; for peroxidase activity" evidence="9">
    <location>
        <position position="45"/>
    </location>
</feature>
<dbReference type="CDD" id="cd03016">
    <property type="entry name" value="PRX_1cys"/>
    <property type="match status" value="1"/>
</dbReference>
<dbReference type="InterPro" id="IPR019479">
    <property type="entry name" value="Peroxiredoxin_C"/>
</dbReference>
<dbReference type="EMBL" id="JRKS01000009">
    <property type="protein sequence ID" value="KGJ08505.1"/>
    <property type="molecule type" value="Genomic_DNA"/>
</dbReference>
<dbReference type="GO" id="GO:0042744">
    <property type="term" value="P:hydrogen peroxide catabolic process"/>
    <property type="evidence" value="ECO:0007669"/>
    <property type="project" value="TreeGrafter"/>
</dbReference>
<protein>
    <recommendedName>
        <fullName evidence="7">Thioredoxin peroxidase</fullName>
    </recommendedName>
</protein>
<evidence type="ECO:0000256" key="9">
    <source>
        <dbReference type="PIRSR" id="PIRSR000239-1"/>
    </source>
</evidence>
<dbReference type="Proteomes" id="UP000029917">
    <property type="component" value="Unassembled WGS sequence"/>
</dbReference>
<dbReference type="SUPFAM" id="SSF52833">
    <property type="entry name" value="Thioredoxin-like"/>
    <property type="match status" value="1"/>
</dbReference>
<comment type="similarity">
    <text evidence="1">Belongs to the peroxiredoxin family. AhpC/Prx1 subfamily.</text>
</comment>
<evidence type="ECO:0000313" key="11">
    <source>
        <dbReference type="EMBL" id="KGJ08505.1"/>
    </source>
</evidence>
<dbReference type="PANTHER" id="PTHR10681:SF128">
    <property type="entry name" value="THIOREDOXIN-DEPENDENT PEROXIDE REDUCTASE, MITOCHONDRIAL"/>
    <property type="match status" value="1"/>
</dbReference>
<keyword evidence="3" id="KW-0049">Antioxidant</keyword>
<dbReference type="GO" id="GO:0045454">
    <property type="term" value="P:cell redox homeostasis"/>
    <property type="evidence" value="ECO:0007669"/>
    <property type="project" value="TreeGrafter"/>
</dbReference>